<reference evidence="2 3" key="1">
    <citation type="submission" date="2019-01" db="EMBL/GenBank/DDBJ databases">
        <title>Leuconostoc litchii sp. nov., a novel lactic acid bacterium isolated from lychee.</title>
        <authorList>
            <person name="Wang L.-T."/>
        </authorList>
    </citation>
    <scope>NUCLEOTIDE SEQUENCE [LARGE SCALE GENOMIC DNA]</scope>
    <source>
        <strain evidence="2 3">MB7</strain>
    </source>
</reference>
<evidence type="ECO:0000313" key="3">
    <source>
        <dbReference type="Proteomes" id="UP000442244"/>
    </source>
</evidence>
<keyword evidence="1" id="KW-0812">Transmembrane</keyword>
<keyword evidence="3" id="KW-1185">Reference proteome</keyword>
<dbReference type="AlphaFoldDB" id="A0A652NDP9"/>
<protein>
    <submittedName>
        <fullName evidence="2">DUF3042 family protein</fullName>
    </submittedName>
</protein>
<dbReference type="Pfam" id="PF11240">
    <property type="entry name" value="DUF3042"/>
    <property type="match status" value="1"/>
</dbReference>
<gene>
    <name evidence="2" type="ORF">ESZ47_09200</name>
</gene>
<accession>A0A652NDP9</accession>
<keyword evidence="1" id="KW-1133">Transmembrane helix</keyword>
<evidence type="ECO:0000256" key="1">
    <source>
        <dbReference type="SAM" id="Phobius"/>
    </source>
</evidence>
<proteinExistence type="predicted"/>
<dbReference type="InterPro" id="IPR021402">
    <property type="entry name" value="DUF3042"/>
</dbReference>
<feature type="transmembrane region" description="Helical" evidence="1">
    <location>
        <begin position="6"/>
        <end position="26"/>
    </location>
</feature>
<dbReference type="RefSeq" id="WP_148606689.1">
    <property type="nucleotide sequence ID" value="NZ_BSUV01000001.1"/>
</dbReference>
<keyword evidence="1" id="KW-0472">Membrane</keyword>
<organism evidence="2 3">
    <name type="scientific">Leuconostoc litchii</name>
    <dbReference type="NCBI Taxonomy" id="1981069"/>
    <lineage>
        <taxon>Bacteria</taxon>
        <taxon>Bacillati</taxon>
        <taxon>Bacillota</taxon>
        <taxon>Bacilli</taxon>
        <taxon>Lactobacillales</taxon>
        <taxon>Lactobacillaceae</taxon>
        <taxon>Leuconostoc</taxon>
    </lineage>
</organism>
<comment type="caution">
    <text evidence="2">The sequence shown here is derived from an EMBL/GenBank/DDBJ whole genome shotgun (WGS) entry which is preliminary data.</text>
</comment>
<dbReference type="OrthoDB" id="2144046at2"/>
<name>A0A652NDP9_9LACO</name>
<sequence>MKSFKLGVIVGTLGSAAIVAGSALIYQHKVLKPIEQAEEEYNEVSKAAIRRSVAAHQSRY</sequence>
<dbReference type="Proteomes" id="UP000442244">
    <property type="component" value="Unassembled WGS sequence"/>
</dbReference>
<dbReference type="EMBL" id="SDGY01000010">
    <property type="protein sequence ID" value="TYC46028.1"/>
    <property type="molecule type" value="Genomic_DNA"/>
</dbReference>
<evidence type="ECO:0000313" key="2">
    <source>
        <dbReference type="EMBL" id="TYC46028.1"/>
    </source>
</evidence>